<name>A0ABV3G8T9_MICGL</name>
<feature type="domain" description="DSBA-like thioredoxin" evidence="1">
    <location>
        <begin position="14"/>
        <end position="203"/>
    </location>
</feature>
<dbReference type="PANTHER" id="PTHR13887">
    <property type="entry name" value="GLUTATHIONE S-TRANSFERASE KAPPA"/>
    <property type="match status" value="1"/>
</dbReference>
<dbReference type="CDD" id="cd03024">
    <property type="entry name" value="DsbA_FrnE"/>
    <property type="match status" value="1"/>
</dbReference>
<dbReference type="InterPro" id="IPR036249">
    <property type="entry name" value="Thioredoxin-like_sf"/>
</dbReference>
<dbReference type="InterPro" id="IPR001853">
    <property type="entry name" value="DSBA-like_thioredoxin_dom"/>
</dbReference>
<dbReference type="PANTHER" id="PTHR13887:SF41">
    <property type="entry name" value="THIOREDOXIN SUPERFAMILY PROTEIN"/>
    <property type="match status" value="1"/>
</dbReference>
<evidence type="ECO:0000313" key="2">
    <source>
        <dbReference type="EMBL" id="MEV0968055.1"/>
    </source>
</evidence>
<dbReference type="Pfam" id="PF01323">
    <property type="entry name" value="DSBA"/>
    <property type="match status" value="1"/>
</dbReference>
<protein>
    <submittedName>
        <fullName evidence="2">DsbA family oxidoreductase</fullName>
    </submittedName>
</protein>
<gene>
    <name evidence="2" type="ORF">AB0I59_05435</name>
</gene>
<organism evidence="2 3">
    <name type="scientific">Microtetraspora glauca</name>
    <dbReference type="NCBI Taxonomy" id="1996"/>
    <lineage>
        <taxon>Bacteria</taxon>
        <taxon>Bacillati</taxon>
        <taxon>Actinomycetota</taxon>
        <taxon>Actinomycetes</taxon>
        <taxon>Streptosporangiales</taxon>
        <taxon>Streptosporangiaceae</taxon>
        <taxon>Microtetraspora</taxon>
    </lineage>
</organism>
<accession>A0ABV3G8T9</accession>
<sequence length="237" mass="25359">MARFRGRLEQIVKIEIFSDVVCPWCYIGHARLKKAVRLFDGDVEIAHRPFQLAPDAVSNGEPLLPALARKFGGPAQVAQMTARVARAAAEDGLEIDFERAIQANTFEAHRLIWLAQRAGHGAEAAERLFRAHFEEGLDVGDAATLAKLAAELGVTDTGEGAEEVRAELARARDLGISGVPLFLFEGQFAVSGAQPVETLLAALREVRARTAVAVAQQDPQGSAQGDGDACDDGFCAV</sequence>
<dbReference type="EMBL" id="JBFALK010000002">
    <property type="protein sequence ID" value="MEV0968055.1"/>
    <property type="molecule type" value="Genomic_DNA"/>
</dbReference>
<reference evidence="2 3" key="1">
    <citation type="submission" date="2024-06" db="EMBL/GenBank/DDBJ databases">
        <title>The Natural Products Discovery Center: Release of the First 8490 Sequenced Strains for Exploring Actinobacteria Biosynthetic Diversity.</title>
        <authorList>
            <person name="Kalkreuter E."/>
            <person name="Kautsar S.A."/>
            <person name="Yang D."/>
            <person name="Bader C.D."/>
            <person name="Teijaro C.N."/>
            <person name="Fluegel L."/>
            <person name="Davis C.M."/>
            <person name="Simpson J.R."/>
            <person name="Lauterbach L."/>
            <person name="Steele A.D."/>
            <person name="Gui C."/>
            <person name="Meng S."/>
            <person name="Li G."/>
            <person name="Viehrig K."/>
            <person name="Ye F."/>
            <person name="Su P."/>
            <person name="Kiefer A.F."/>
            <person name="Nichols A."/>
            <person name="Cepeda A.J."/>
            <person name="Yan W."/>
            <person name="Fan B."/>
            <person name="Jiang Y."/>
            <person name="Adhikari A."/>
            <person name="Zheng C.-J."/>
            <person name="Schuster L."/>
            <person name="Cowan T.M."/>
            <person name="Smanski M.J."/>
            <person name="Chevrette M.G."/>
            <person name="De Carvalho L.P.S."/>
            <person name="Shen B."/>
        </authorList>
    </citation>
    <scope>NUCLEOTIDE SEQUENCE [LARGE SCALE GENOMIC DNA]</scope>
    <source>
        <strain evidence="2 3">NPDC050100</strain>
    </source>
</reference>
<comment type="caution">
    <text evidence="2">The sequence shown here is derived from an EMBL/GenBank/DDBJ whole genome shotgun (WGS) entry which is preliminary data.</text>
</comment>
<keyword evidence="3" id="KW-1185">Reference proteome</keyword>
<dbReference type="SUPFAM" id="SSF52833">
    <property type="entry name" value="Thioredoxin-like"/>
    <property type="match status" value="1"/>
</dbReference>
<evidence type="ECO:0000313" key="3">
    <source>
        <dbReference type="Proteomes" id="UP001551675"/>
    </source>
</evidence>
<evidence type="ECO:0000259" key="1">
    <source>
        <dbReference type="Pfam" id="PF01323"/>
    </source>
</evidence>
<dbReference type="Proteomes" id="UP001551675">
    <property type="component" value="Unassembled WGS sequence"/>
</dbReference>
<proteinExistence type="predicted"/>
<dbReference type="Gene3D" id="3.40.30.10">
    <property type="entry name" value="Glutaredoxin"/>
    <property type="match status" value="1"/>
</dbReference>